<protein>
    <submittedName>
        <fullName evidence="1">TIGR03085 family protein</fullName>
    </submittedName>
</protein>
<dbReference type="NCBIfam" id="TIGR03085">
    <property type="entry name" value="TIGR03085 family metal-binding protein"/>
    <property type="match status" value="1"/>
</dbReference>
<evidence type="ECO:0000313" key="2">
    <source>
        <dbReference type="Proteomes" id="UP000093894"/>
    </source>
</evidence>
<dbReference type="EMBL" id="LZLG01000043">
    <property type="protein sequence ID" value="OBJ62378.1"/>
    <property type="molecule type" value="Genomic_DNA"/>
</dbReference>
<proteinExistence type="predicted"/>
<dbReference type="InterPro" id="IPR017517">
    <property type="entry name" value="Maleyloyr_isom"/>
</dbReference>
<dbReference type="RefSeq" id="WP_065056373.1">
    <property type="nucleotide sequence ID" value="NZ_LZKW01000402.1"/>
</dbReference>
<comment type="caution">
    <text evidence="1">The sequence shown here is derived from an EMBL/GenBank/DDBJ whole genome shotgun (WGS) entry which is preliminary data.</text>
</comment>
<gene>
    <name evidence="1" type="ORF">A5628_02880</name>
</gene>
<dbReference type="SUPFAM" id="SSF109854">
    <property type="entry name" value="DinB/YfiT-like putative metalloenzymes"/>
    <property type="match status" value="1"/>
</dbReference>
<dbReference type="InterPro" id="IPR034660">
    <property type="entry name" value="DinB/YfiT-like"/>
</dbReference>
<accession>A0A853M753</accession>
<evidence type="ECO:0000313" key="1">
    <source>
        <dbReference type="EMBL" id="OBJ62378.1"/>
    </source>
</evidence>
<name>A0A853M753_9MYCO</name>
<organism evidence="1 2">
    <name type="scientific">Mycobacterium colombiense</name>
    <dbReference type="NCBI Taxonomy" id="339268"/>
    <lineage>
        <taxon>Bacteria</taxon>
        <taxon>Bacillati</taxon>
        <taxon>Actinomycetota</taxon>
        <taxon>Actinomycetes</taxon>
        <taxon>Mycobacteriales</taxon>
        <taxon>Mycobacteriaceae</taxon>
        <taxon>Mycobacterium</taxon>
        <taxon>Mycobacterium avium complex (MAC)</taxon>
    </lineage>
</organism>
<dbReference type="AlphaFoldDB" id="A0A853M753"/>
<dbReference type="NCBIfam" id="TIGR03083">
    <property type="entry name" value="maleylpyruvate isomerase family mycothiol-dependent enzyme"/>
    <property type="match status" value="1"/>
</dbReference>
<dbReference type="InterPro" id="IPR017519">
    <property type="entry name" value="CHP03085"/>
</dbReference>
<sequence length="214" mass="23915">MVDASLDMQERLALCDLFDELGPSAPTLLDGWTAHELAAHLVLRERDVLAGPCLVLPGPFQRFAEWRRTGLARRKDFPWLVGRLRSGPPVGFFRIGWVRDMANLNEFFVHHEDVRRANGRAPRALSPDMDTALWRNVRRGGPYLGRRLQGCGLEVEWAGATERVTLRAGSPTARLGGQPGELLLYLFGRQNVAHIEVSGTPEAVTALRRTHFGM</sequence>
<dbReference type="Proteomes" id="UP000093894">
    <property type="component" value="Unassembled WGS sequence"/>
</dbReference>
<reference evidence="1 2" key="1">
    <citation type="submission" date="2016-06" db="EMBL/GenBank/DDBJ databases">
        <authorList>
            <person name="Sutton G."/>
            <person name="Brinkac L."/>
            <person name="Sanka R."/>
            <person name="Adams M."/>
            <person name="Lau E."/>
            <person name="Garcia-Basteiro A."/>
            <person name="Lopez-Varela E."/>
            <person name="Palencia S."/>
        </authorList>
    </citation>
    <scope>NUCLEOTIDE SEQUENCE [LARGE SCALE GENOMIC DNA]</scope>
    <source>
        <strain evidence="1 2">1164983.0</strain>
    </source>
</reference>